<dbReference type="InterPro" id="IPR048365">
    <property type="entry name" value="TNP-like_RNaseH_N"/>
</dbReference>
<feature type="domain" description="THAP9-like helix-turn-helix" evidence="1">
    <location>
        <begin position="33"/>
        <end position="103"/>
    </location>
</feature>
<evidence type="ECO:0000313" key="4">
    <source>
        <dbReference type="EMBL" id="KAF0289478.1"/>
    </source>
</evidence>
<protein>
    <submittedName>
        <fullName evidence="4">DNA transposase THAP9</fullName>
    </submittedName>
</protein>
<dbReference type="Pfam" id="PF21788">
    <property type="entry name" value="TNP-like_GBD"/>
    <property type="match status" value="1"/>
</dbReference>
<keyword evidence="5" id="KW-1185">Reference proteome</keyword>
<proteinExistence type="predicted"/>
<sequence length="548" mass="60833">MVDRADADAKKRRNSNKREERLKQTLASVMKTLEERRLVNAEMKVKLEAFSDIPTELFSRPTCKYTDEQKDFALTLHMYSAKAYDFVRESGVRLPDPRTLARWLSTINDKPGFSIPMLDSLADKSKQDPKQYEDCTLCLDGMSIKQAITFDQSTGTLTGFEDLGDGEEEGEEAAKEALVFMLVGVRGHWKAPIGYFLTKGLTAEGQKQLLLHALFLLAERGITVLSVVMDGHGTNVGMFGLLGGSFREDEPMEMKTSFRDPTTGKEVFMMFDACHMLKLIRNMLHSNGVVQSPDGPVSWKYIDMLHKRQQDDGLRLANRLSESHINFDNCKMRVSTAAQVLSRSTAKAIEVLHDLGYPEFQGSMPTVRFLLVVDELFDMLNSRNPIAKGSKAPISAENKDNVVARLRDIMTYLMVSATVIGTVCEKDVFSLHNHDRDTMYGIDTHSVTLVRTIVTLYYRGPPAAIQGFNNATYDPTPAGELTLFPPVAVVSAAPTPGRPQFEPLPELTAAAAAAAAAAHPRPAIYNLSVSRGFSAKDWFGEYLPARST</sequence>
<dbReference type="Pfam" id="PF12017">
    <property type="entry name" value="Tnp_P_element"/>
    <property type="match status" value="1"/>
</dbReference>
<dbReference type="InterPro" id="IPR048366">
    <property type="entry name" value="TNP-like_GBD"/>
</dbReference>
<gene>
    <name evidence="4" type="primary">THAP9_3</name>
    <name evidence="4" type="ORF">FJT64_012290</name>
</gene>
<feature type="domain" description="Transposable element P transposase-like RNase H" evidence="2">
    <location>
        <begin position="110"/>
        <end position="243"/>
    </location>
</feature>
<organism evidence="4 5">
    <name type="scientific">Amphibalanus amphitrite</name>
    <name type="common">Striped barnacle</name>
    <name type="synonym">Balanus amphitrite</name>
    <dbReference type="NCBI Taxonomy" id="1232801"/>
    <lineage>
        <taxon>Eukaryota</taxon>
        <taxon>Metazoa</taxon>
        <taxon>Ecdysozoa</taxon>
        <taxon>Arthropoda</taxon>
        <taxon>Crustacea</taxon>
        <taxon>Multicrustacea</taxon>
        <taxon>Cirripedia</taxon>
        <taxon>Thoracica</taxon>
        <taxon>Thoracicalcarea</taxon>
        <taxon>Balanomorpha</taxon>
        <taxon>Balanoidea</taxon>
        <taxon>Balanidae</taxon>
        <taxon>Amphibalaninae</taxon>
        <taxon>Amphibalanus</taxon>
    </lineage>
</organism>
<name>A0A6A4VGK1_AMPAM</name>
<evidence type="ECO:0000259" key="2">
    <source>
        <dbReference type="Pfam" id="PF21787"/>
    </source>
</evidence>
<dbReference type="Pfam" id="PF21787">
    <property type="entry name" value="TNP-like_RNaseH_N"/>
    <property type="match status" value="1"/>
</dbReference>
<dbReference type="Proteomes" id="UP000440578">
    <property type="component" value="Unassembled WGS sequence"/>
</dbReference>
<evidence type="ECO:0000313" key="5">
    <source>
        <dbReference type="Proteomes" id="UP000440578"/>
    </source>
</evidence>
<evidence type="ECO:0000259" key="1">
    <source>
        <dbReference type="Pfam" id="PF12017"/>
    </source>
</evidence>
<evidence type="ECO:0000259" key="3">
    <source>
        <dbReference type="Pfam" id="PF21788"/>
    </source>
</evidence>
<feature type="domain" description="Transposable element P transposase-like GTP-binding insertion" evidence="3">
    <location>
        <begin position="274"/>
        <end position="393"/>
    </location>
</feature>
<reference evidence="4 5" key="1">
    <citation type="submission" date="2019-07" db="EMBL/GenBank/DDBJ databases">
        <title>Draft genome assembly of a fouling barnacle, Amphibalanus amphitrite (Darwin, 1854): The first reference genome for Thecostraca.</title>
        <authorList>
            <person name="Kim W."/>
        </authorList>
    </citation>
    <scope>NUCLEOTIDE SEQUENCE [LARGE SCALE GENOMIC DNA]</scope>
    <source>
        <strain evidence="4">SNU_AA5</strain>
        <tissue evidence="4">Soma without cirri and trophi</tissue>
    </source>
</reference>
<dbReference type="OrthoDB" id="6382166at2759"/>
<dbReference type="EMBL" id="VIIS01002028">
    <property type="protein sequence ID" value="KAF0289478.1"/>
    <property type="molecule type" value="Genomic_DNA"/>
</dbReference>
<dbReference type="AlphaFoldDB" id="A0A6A4VGK1"/>
<dbReference type="InterPro" id="IPR021896">
    <property type="entry name" value="THAP9-like_HTH"/>
</dbReference>
<comment type="caution">
    <text evidence="4">The sequence shown here is derived from an EMBL/GenBank/DDBJ whole genome shotgun (WGS) entry which is preliminary data.</text>
</comment>
<accession>A0A6A4VGK1</accession>